<dbReference type="Pfam" id="PF04087">
    <property type="entry name" value="DUF389"/>
    <property type="match status" value="1"/>
</dbReference>
<feature type="transmembrane region" description="Helical" evidence="1">
    <location>
        <begin position="343"/>
        <end position="367"/>
    </location>
</feature>
<proteinExistence type="predicted"/>
<dbReference type="EMBL" id="HBHK01013415">
    <property type="protein sequence ID" value="CAD9684426.1"/>
    <property type="molecule type" value="Transcribed_RNA"/>
</dbReference>
<keyword evidence="1" id="KW-0812">Transmembrane</keyword>
<dbReference type="PANTHER" id="PTHR20992:SF9">
    <property type="entry name" value="AT15442P-RELATED"/>
    <property type="match status" value="1"/>
</dbReference>
<feature type="transmembrane region" description="Helical" evidence="1">
    <location>
        <begin position="310"/>
        <end position="331"/>
    </location>
</feature>
<feature type="transmembrane region" description="Helical" evidence="1">
    <location>
        <begin position="387"/>
        <end position="405"/>
    </location>
</feature>
<dbReference type="AlphaFoldDB" id="A0A7S2RYL2"/>
<evidence type="ECO:0008006" key="3">
    <source>
        <dbReference type="Google" id="ProtNLM"/>
    </source>
</evidence>
<feature type="transmembrane region" description="Helical" evidence="1">
    <location>
        <begin position="286"/>
        <end position="304"/>
    </location>
</feature>
<protein>
    <recommendedName>
        <fullName evidence="3">DUF389 domain-containing protein</fullName>
    </recommendedName>
</protein>
<feature type="transmembrane region" description="Helical" evidence="1">
    <location>
        <begin position="463"/>
        <end position="489"/>
    </location>
</feature>
<reference evidence="2" key="1">
    <citation type="submission" date="2021-01" db="EMBL/GenBank/DDBJ databases">
        <authorList>
            <person name="Corre E."/>
            <person name="Pelletier E."/>
            <person name="Niang G."/>
            <person name="Scheremetjew M."/>
            <person name="Finn R."/>
            <person name="Kale V."/>
            <person name="Holt S."/>
            <person name="Cochrane G."/>
            <person name="Meng A."/>
            <person name="Brown T."/>
            <person name="Cohen L."/>
        </authorList>
    </citation>
    <scope>NUCLEOTIDE SEQUENCE</scope>
    <source>
        <strain evidence="2">NY070348D</strain>
    </source>
</reference>
<organism evidence="2">
    <name type="scientific">Mucochytrium quahogii</name>
    <dbReference type="NCBI Taxonomy" id="96639"/>
    <lineage>
        <taxon>Eukaryota</taxon>
        <taxon>Sar</taxon>
        <taxon>Stramenopiles</taxon>
        <taxon>Bigyra</taxon>
        <taxon>Labyrinthulomycetes</taxon>
        <taxon>Thraustochytrida</taxon>
        <taxon>Thraustochytriidae</taxon>
        <taxon>Mucochytrium</taxon>
    </lineage>
</organism>
<evidence type="ECO:0000256" key="1">
    <source>
        <dbReference type="SAM" id="Phobius"/>
    </source>
</evidence>
<gene>
    <name evidence="2" type="ORF">QSP1433_LOCUS8425</name>
</gene>
<name>A0A7S2RYL2_9STRA</name>
<keyword evidence="1" id="KW-1133">Transmembrane helix</keyword>
<keyword evidence="1" id="KW-0472">Membrane</keyword>
<dbReference type="PANTHER" id="PTHR20992">
    <property type="entry name" value="AT15442P-RELATED"/>
    <property type="match status" value="1"/>
</dbReference>
<feature type="transmembrane region" description="Helical" evidence="1">
    <location>
        <begin position="412"/>
        <end position="437"/>
    </location>
</feature>
<sequence>MSTVLVKINVPAVTKKRGVNVEGITTELTEDDDSGIVVETRKGVTSLMEIFEQDEAPKLTSNDTKSAEKALSACMKSSSKESLLIDTGKRVREFIGNSKVDFISEIAYVYIGTKWIEFTFSCKLTFAEECLKRLGNLGIGAKGGIGVVNIIPLHLQRMATRLPVEKIKDDEKPGSPSRELSSHIQVRIDESPPIERSLSTSEIELDKLKSSAVNVLIDHPEDAEGKQNLMPYFSHEEGDEIEAEDNDSDIQSQPSGMKSTFMDTIKSRIAVDSVVELVNSSAQFSFDYVMLVIVASILACIGLVTNNVVVIVASMLVSPLMGPILAVTFGLTMLDTRLIKKGLFSELVGLLICCAVGYVGGLCAAPVNGDTWPTSEMWSRASGMSVVVGICIAIPSGVGVALSVLGNNTSSLVGVAISASLLPPAVNTGVLLAMATLHATEYINFNKTTVTGIDPGDLTVRSIVAGACWSLLLTIANIICIWIAGVLMFKIKEVTPLDGKSDFWKTHIPNTRAYNTVVKHNAKEAEQMKDAVRRALNMEDEVQNNGKMKTILNANNDGVYATLQAMQLEPPAHRRARIHDPSFFIPPEEEQLAENVQTKRGRGVTITNRHRGPSFVP</sequence>
<dbReference type="InterPro" id="IPR005240">
    <property type="entry name" value="DUF389"/>
</dbReference>
<evidence type="ECO:0000313" key="2">
    <source>
        <dbReference type="EMBL" id="CAD9684426.1"/>
    </source>
</evidence>
<accession>A0A7S2RYL2</accession>